<dbReference type="EMBL" id="CAJPVJ010006421">
    <property type="protein sequence ID" value="CAG2170421.1"/>
    <property type="molecule type" value="Genomic_DNA"/>
</dbReference>
<dbReference type="PROSITE" id="PS50157">
    <property type="entry name" value="ZINC_FINGER_C2H2_2"/>
    <property type="match status" value="3"/>
</dbReference>
<evidence type="ECO:0000256" key="3">
    <source>
        <dbReference type="ARBA" id="ARBA00022771"/>
    </source>
</evidence>
<dbReference type="GO" id="GO:0005634">
    <property type="term" value="C:nucleus"/>
    <property type="evidence" value="ECO:0007669"/>
    <property type="project" value="UniProtKB-ARBA"/>
</dbReference>
<keyword evidence="9" id="KW-1185">Reference proteome</keyword>
<dbReference type="EMBL" id="OC921246">
    <property type="protein sequence ID" value="CAD7653234.1"/>
    <property type="molecule type" value="Genomic_DNA"/>
</dbReference>
<name>A0A7R9QP96_9ACAR</name>
<dbReference type="InterPro" id="IPR036236">
    <property type="entry name" value="Znf_C2H2_sf"/>
</dbReference>
<feature type="domain" description="C2H2-type" evidence="7">
    <location>
        <begin position="233"/>
        <end position="262"/>
    </location>
</feature>
<sequence>MFAAMEVVLTHYQSNHRCSVIPLLTCKGMPTFGPKISSPKLKAPKHNSLNGSQTRESIGTKGKKKKIVTKSAVPLKPKDDLKSDSKNIKSNERTESAANNRTRLLRDSTKNVKQLDNKSNESSYKRQFRCYFPVTFPTRVSKSSFSPHLHVFFSVFFNFSIFTLTLLTLKFTSLLAGLEFHKKTHSGDNPYMCSWPGCHQSFADSAAKEQHMLSQHIGDQQHMLSQHIGDRILECDYPQCGAKFKLSTDRDKHKLTHTGKRISAPSKLTNGVPVRGRGRGRPPTKKKFYIEISSSSESSVESEDDDEEEAEELVSNEKCVDKEAESDPKGEQPLDLSKSGSNSKRDTNKVSEKKTKTPAKRGRKRKEMVVSETVISKRVFRCDYPGCRKTFTESDDLKEHEGETHNTPSADGRSRYGRQCKGNLYYKV</sequence>
<feature type="domain" description="C2H2-type" evidence="7">
    <location>
        <begin position="191"/>
        <end position="221"/>
    </location>
</feature>
<keyword evidence="4" id="KW-0862">Zinc</keyword>
<dbReference type="GO" id="GO:0000978">
    <property type="term" value="F:RNA polymerase II cis-regulatory region sequence-specific DNA binding"/>
    <property type="evidence" value="ECO:0007669"/>
    <property type="project" value="TreeGrafter"/>
</dbReference>
<feature type="region of interest" description="Disordered" evidence="6">
    <location>
        <begin position="251"/>
        <end position="370"/>
    </location>
</feature>
<reference evidence="8" key="1">
    <citation type="submission" date="2020-11" db="EMBL/GenBank/DDBJ databases">
        <authorList>
            <person name="Tran Van P."/>
        </authorList>
    </citation>
    <scope>NUCLEOTIDE SEQUENCE</scope>
</reference>
<feature type="compositionally biased region" description="Basic and acidic residues" evidence="6">
    <location>
        <begin position="318"/>
        <end position="332"/>
    </location>
</feature>
<feature type="compositionally biased region" description="Basic and acidic residues" evidence="6">
    <location>
        <begin position="392"/>
        <end position="404"/>
    </location>
</feature>
<dbReference type="SMART" id="SM00355">
    <property type="entry name" value="ZnF_C2H2"/>
    <property type="match status" value="3"/>
</dbReference>
<dbReference type="Proteomes" id="UP000728032">
    <property type="component" value="Unassembled WGS sequence"/>
</dbReference>
<evidence type="ECO:0000313" key="8">
    <source>
        <dbReference type="EMBL" id="CAD7653234.1"/>
    </source>
</evidence>
<dbReference type="PROSITE" id="PS00028">
    <property type="entry name" value="ZINC_FINGER_C2H2_1"/>
    <property type="match status" value="3"/>
</dbReference>
<dbReference type="GO" id="GO:0000981">
    <property type="term" value="F:DNA-binding transcription factor activity, RNA polymerase II-specific"/>
    <property type="evidence" value="ECO:0007669"/>
    <property type="project" value="TreeGrafter"/>
</dbReference>
<dbReference type="PANTHER" id="PTHR19818:SF139">
    <property type="entry name" value="PAIR-RULE PROTEIN ODD-PAIRED"/>
    <property type="match status" value="1"/>
</dbReference>
<dbReference type="AlphaFoldDB" id="A0A7R9QP96"/>
<dbReference type="PANTHER" id="PTHR19818">
    <property type="entry name" value="ZINC FINGER PROTEIN ZIC AND GLI"/>
    <property type="match status" value="1"/>
</dbReference>
<evidence type="ECO:0000256" key="1">
    <source>
        <dbReference type="ARBA" id="ARBA00022723"/>
    </source>
</evidence>
<proteinExistence type="predicted"/>
<dbReference type="InterPro" id="IPR050329">
    <property type="entry name" value="GLI_C2H2-zinc-finger"/>
</dbReference>
<feature type="compositionally biased region" description="Basic and acidic residues" evidence="6">
    <location>
        <begin position="343"/>
        <end position="355"/>
    </location>
</feature>
<dbReference type="InterPro" id="IPR013087">
    <property type="entry name" value="Znf_C2H2_type"/>
</dbReference>
<dbReference type="SUPFAM" id="SSF57667">
    <property type="entry name" value="beta-beta-alpha zinc fingers"/>
    <property type="match status" value="3"/>
</dbReference>
<keyword evidence="1" id="KW-0479">Metal-binding</keyword>
<evidence type="ECO:0000256" key="5">
    <source>
        <dbReference type="PROSITE-ProRule" id="PRU00042"/>
    </source>
</evidence>
<accession>A0A7R9QP96</accession>
<protein>
    <recommendedName>
        <fullName evidence="7">C2H2-type domain-containing protein</fullName>
    </recommendedName>
</protein>
<keyword evidence="2" id="KW-0677">Repeat</keyword>
<evidence type="ECO:0000256" key="4">
    <source>
        <dbReference type="ARBA" id="ARBA00022833"/>
    </source>
</evidence>
<dbReference type="OrthoDB" id="6512708at2759"/>
<feature type="compositionally biased region" description="Basic and acidic residues" evidence="6">
    <location>
        <begin position="76"/>
        <end position="95"/>
    </location>
</feature>
<feature type="compositionally biased region" description="Basic residues" evidence="6">
    <location>
        <begin position="276"/>
        <end position="287"/>
    </location>
</feature>
<organism evidence="8">
    <name type="scientific">Oppiella nova</name>
    <dbReference type="NCBI Taxonomy" id="334625"/>
    <lineage>
        <taxon>Eukaryota</taxon>
        <taxon>Metazoa</taxon>
        <taxon>Ecdysozoa</taxon>
        <taxon>Arthropoda</taxon>
        <taxon>Chelicerata</taxon>
        <taxon>Arachnida</taxon>
        <taxon>Acari</taxon>
        <taxon>Acariformes</taxon>
        <taxon>Sarcoptiformes</taxon>
        <taxon>Oribatida</taxon>
        <taxon>Brachypylina</taxon>
        <taxon>Oppioidea</taxon>
        <taxon>Oppiidae</taxon>
        <taxon>Oppiella</taxon>
    </lineage>
</organism>
<feature type="compositionally biased region" description="Polar residues" evidence="6">
    <location>
        <begin position="47"/>
        <end position="56"/>
    </location>
</feature>
<evidence type="ECO:0000256" key="2">
    <source>
        <dbReference type="ARBA" id="ARBA00022737"/>
    </source>
</evidence>
<evidence type="ECO:0000313" key="9">
    <source>
        <dbReference type="Proteomes" id="UP000728032"/>
    </source>
</evidence>
<gene>
    <name evidence="8" type="ORF">ONB1V03_LOCUS9891</name>
</gene>
<evidence type="ECO:0000259" key="7">
    <source>
        <dbReference type="PROSITE" id="PS50157"/>
    </source>
</evidence>
<feature type="compositionally biased region" description="Acidic residues" evidence="6">
    <location>
        <begin position="300"/>
        <end position="314"/>
    </location>
</feature>
<evidence type="ECO:0000256" key="6">
    <source>
        <dbReference type="SAM" id="MobiDB-lite"/>
    </source>
</evidence>
<keyword evidence="3 5" id="KW-0863">Zinc-finger</keyword>
<dbReference type="GO" id="GO:0045944">
    <property type="term" value="P:positive regulation of transcription by RNA polymerase II"/>
    <property type="evidence" value="ECO:0007669"/>
    <property type="project" value="UniProtKB-ARBA"/>
</dbReference>
<dbReference type="Gene3D" id="3.30.160.60">
    <property type="entry name" value="Classic Zinc Finger"/>
    <property type="match status" value="3"/>
</dbReference>
<feature type="compositionally biased region" description="Basic residues" evidence="6">
    <location>
        <begin position="356"/>
        <end position="366"/>
    </location>
</feature>
<dbReference type="GO" id="GO:0008270">
    <property type="term" value="F:zinc ion binding"/>
    <property type="evidence" value="ECO:0007669"/>
    <property type="project" value="UniProtKB-KW"/>
</dbReference>
<feature type="region of interest" description="Disordered" evidence="6">
    <location>
        <begin position="36"/>
        <end position="107"/>
    </location>
</feature>
<feature type="region of interest" description="Disordered" evidence="6">
    <location>
        <begin position="392"/>
        <end position="417"/>
    </location>
</feature>
<feature type="domain" description="C2H2-type" evidence="7">
    <location>
        <begin position="380"/>
        <end position="410"/>
    </location>
</feature>